<dbReference type="EMBL" id="CZPZ01000034">
    <property type="protein sequence ID" value="CUS39423.1"/>
    <property type="molecule type" value="Genomic_DNA"/>
</dbReference>
<protein>
    <submittedName>
        <fullName evidence="2">Uncharacterized protein</fullName>
    </submittedName>
</protein>
<dbReference type="AlphaFoldDB" id="A0A0S4LQ68"/>
<dbReference type="OrthoDB" id="8877021at2"/>
<dbReference type="STRING" id="1742973.COMA2_70144"/>
<dbReference type="RefSeq" id="WP_090901698.1">
    <property type="nucleotide sequence ID" value="NZ_CZPZ01000034.1"/>
</dbReference>
<organism evidence="2 3">
    <name type="scientific">Candidatus Nitrospira nitrificans</name>
    <dbReference type="NCBI Taxonomy" id="1742973"/>
    <lineage>
        <taxon>Bacteria</taxon>
        <taxon>Pseudomonadati</taxon>
        <taxon>Nitrospirota</taxon>
        <taxon>Nitrospiria</taxon>
        <taxon>Nitrospirales</taxon>
        <taxon>Nitrospiraceae</taxon>
        <taxon>Nitrospira</taxon>
    </lineage>
</organism>
<gene>
    <name evidence="2" type="ORF">COMA2_70144</name>
</gene>
<evidence type="ECO:0000256" key="1">
    <source>
        <dbReference type="SAM" id="MobiDB-lite"/>
    </source>
</evidence>
<sequence>MKRLSDLTDYVSILPYASEIFGVYQPLIGWKSKRIEARFGDGLAQDKRNIAHALTKSFTGDVQIKYLDDDGHPCAEPEIRIRIGRLLDGKKRHSDSVLIDTISQRLPPREKMKDDEWAEHLTEERLNIYLVEFVHPHYRRSFTDLCAELHQFGGHLTRDKMTLESLKSAISQQLNYESALAGALHLLLKEKQFGTIKNLFYSTLSQNQTAITLAKILSATNSADAYLELDNLDPQNRDHLRSVALSPISVVHLYRQFFFELDTFLGTPVSHVWMSPGATVELIETHTTRTLVERTVETSLETTMKSEQSRTEKEELSDATKEDNKQDIKLGASVTAKYMSITATGSFDFTASQQTSREQSYKRMREQSEKLSSEIRKNYKSTFKTVTETTDTSSKRYVLSNTTDKLINYELRRKMRQVGVQVQDIGTYLCWQSYVNDPGAALGVAELVHIAKKPDLEDPPHPDKVVPQKDFSQDIQPVRIPFVPTNDHDDRGEDYDYGAERNDEGEETKYRIQWEFPQTVSCDKPEYEFHDVQLQVTDGNAVVEVRDKKAEGNRGSFTIILKHVHFGDRDAIMVKPTIFWKSTQDVTKLEEENAKQLKEFKVKEAKAYHDAFILAAKDRVKLASKIGQRPSDELREEERIVVYRKLVQEMLMKGIALPDDATRHVVAELINNIFDVDKMLYFVAPEWWRPRRHQSHQSLGKYTGPTATAVQSNLGVSKSLAAKIAAVPAFAKGVLTTAFGSSQRETPLNEHIVGWGGTKENRDDNYYITEDSDPAKLGSSLGWLLQLDGDNMRNAFLNAPWVKAVIPIRPGKEEAAINWLKGVEGFNGIGDTDIYHANNPEEKDIHGNPLDGQKLIDVILDLAKKIKQKHEEGIKLGKYPKPQELDKPELVDNDNAVTSTPIDRVYEHGFYPLKGGFKAKVEQNYDMVAQWIEVLPTDQVVPVEVKYDPKTGRQV</sequence>
<accession>A0A0S4LQ68</accession>
<feature type="region of interest" description="Disordered" evidence="1">
    <location>
        <begin position="480"/>
        <end position="504"/>
    </location>
</feature>
<evidence type="ECO:0000313" key="2">
    <source>
        <dbReference type="EMBL" id="CUS39423.1"/>
    </source>
</evidence>
<feature type="compositionally biased region" description="Basic and acidic residues" evidence="1">
    <location>
        <begin position="307"/>
        <end position="325"/>
    </location>
</feature>
<proteinExistence type="predicted"/>
<name>A0A0S4LQ68_9BACT</name>
<evidence type="ECO:0000313" key="3">
    <source>
        <dbReference type="Proteomes" id="UP000198736"/>
    </source>
</evidence>
<keyword evidence="3" id="KW-1185">Reference proteome</keyword>
<reference evidence="3" key="1">
    <citation type="submission" date="2015-10" db="EMBL/GenBank/DDBJ databases">
        <authorList>
            <person name="Luecker S."/>
            <person name="Luecker S."/>
        </authorList>
    </citation>
    <scope>NUCLEOTIDE SEQUENCE [LARGE SCALE GENOMIC DNA]</scope>
</reference>
<dbReference type="Proteomes" id="UP000198736">
    <property type="component" value="Unassembled WGS sequence"/>
</dbReference>
<feature type="region of interest" description="Disordered" evidence="1">
    <location>
        <begin position="300"/>
        <end position="325"/>
    </location>
</feature>